<gene>
    <name evidence="2" type="ORF">ASZ90_011961</name>
</gene>
<accession>A0A0W8FBQ6</accession>
<feature type="region of interest" description="Disordered" evidence="1">
    <location>
        <begin position="153"/>
        <end position="172"/>
    </location>
</feature>
<organism evidence="2">
    <name type="scientific">hydrocarbon metagenome</name>
    <dbReference type="NCBI Taxonomy" id="938273"/>
    <lineage>
        <taxon>unclassified sequences</taxon>
        <taxon>metagenomes</taxon>
        <taxon>ecological metagenomes</taxon>
    </lineage>
</organism>
<name>A0A0W8FBQ6_9ZZZZ</name>
<dbReference type="AlphaFoldDB" id="A0A0W8FBQ6"/>
<dbReference type="EMBL" id="LNQE01001387">
    <property type="protein sequence ID" value="KUG18351.1"/>
    <property type="molecule type" value="Genomic_DNA"/>
</dbReference>
<reference evidence="2" key="1">
    <citation type="journal article" date="2015" name="Proc. Natl. Acad. Sci. U.S.A.">
        <title>Networks of energetic and metabolic interactions define dynamics in microbial communities.</title>
        <authorList>
            <person name="Embree M."/>
            <person name="Liu J.K."/>
            <person name="Al-Bassam M.M."/>
            <person name="Zengler K."/>
        </authorList>
    </citation>
    <scope>NUCLEOTIDE SEQUENCE</scope>
</reference>
<protein>
    <submittedName>
        <fullName evidence="2">Uncharacterized protein</fullName>
    </submittedName>
</protein>
<proteinExistence type="predicted"/>
<evidence type="ECO:0000256" key="1">
    <source>
        <dbReference type="SAM" id="MobiDB-lite"/>
    </source>
</evidence>
<evidence type="ECO:0000313" key="2">
    <source>
        <dbReference type="EMBL" id="KUG18351.1"/>
    </source>
</evidence>
<comment type="caution">
    <text evidence="2">The sequence shown here is derived from an EMBL/GenBank/DDBJ whole genome shotgun (WGS) entry which is preliminary data.</text>
</comment>
<feature type="compositionally biased region" description="Polar residues" evidence="1">
    <location>
        <begin position="158"/>
        <end position="172"/>
    </location>
</feature>
<sequence>MEFELHPAIIIESRAFAILVAPLQMLIESLNDHLGIDRYQVLYICGNYSRILSRLDRRFRDLEVRRAFTVFQLLTVLEESHHTLMILEHDPLLYEGAGEMVEYASMAMREAAKGSILLLYSPTSDPYLEKMMTYADRVFCFAEGPCVAPRLSAKNNRKTQASSTGQTTLESF</sequence>